<feature type="compositionally biased region" description="Pro residues" evidence="6">
    <location>
        <begin position="62"/>
        <end position="79"/>
    </location>
</feature>
<comment type="caution">
    <text evidence="9">The sequence shown here is derived from an EMBL/GenBank/DDBJ whole genome shotgun (WGS) entry which is preliminary data.</text>
</comment>
<keyword evidence="2" id="KW-0805">Transcription regulation</keyword>
<feature type="domain" description="Ig-like" evidence="8">
    <location>
        <begin position="242"/>
        <end position="348"/>
    </location>
</feature>
<evidence type="ECO:0000256" key="2">
    <source>
        <dbReference type="ARBA" id="ARBA00023015"/>
    </source>
</evidence>
<keyword evidence="10" id="KW-1185">Reference proteome</keyword>
<keyword evidence="5" id="KW-0539">Nucleus</keyword>
<dbReference type="Pfam" id="PF03106">
    <property type="entry name" value="WRKY"/>
    <property type="match status" value="1"/>
</dbReference>
<keyword evidence="3 9" id="KW-0238">DNA-binding</keyword>
<dbReference type="InterPro" id="IPR044810">
    <property type="entry name" value="WRKY_plant"/>
</dbReference>
<dbReference type="PROSITE" id="PS50835">
    <property type="entry name" value="IG_LIKE"/>
    <property type="match status" value="1"/>
</dbReference>
<feature type="domain" description="WRKY" evidence="7">
    <location>
        <begin position="277"/>
        <end position="335"/>
    </location>
</feature>
<dbReference type="InParanoid" id="A0A200R3L5"/>
<comment type="subcellular location">
    <subcellularLocation>
        <location evidence="1">Nucleus</location>
    </subcellularLocation>
</comment>
<name>A0A200R3L5_MACCD</name>
<dbReference type="SMART" id="SM00774">
    <property type="entry name" value="WRKY"/>
    <property type="match status" value="1"/>
</dbReference>
<organism evidence="9 10">
    <name type="scientific">Macleaya cordata</name>
    <name type="common">Five-seeded plume-poppy</name>
    <name type="synonym">Bocconia cordata</name>
    <dbReference type="NCBI Taxonomy" id="56857"/>
    <lineage>
        <taxon>Eukaryota</taxon>
        <taxon>Viridiplantae</taxon>
        <taxon>Streptophyta</taxon>
        <taxon>Embryophyta</taxon>
        <taxon>Tracheophyta</taxon>
        <taxon>Spermatophyta</taxon>
        <taxon>Magnoliopsida</taxon>
        <taxon>Ranunculales</taxon>
        <taxon>Papaveraceae</taxon>
        <taxon>Papaveroideae</taxon>
        <taxon>Macleaya</taxon>
    </lineage>
</organism>
<dbReference type="InterPro" id="IPR007110">
    <property type="entry name" value="Ig-like_dom"/>
</dbReference>
<keyword evidence="4" id="KW-0804">Transcription</keyword>
<evidence type="ECO:0000256" key="4">
    <source>
        <dbReference type="ARBA" id="ARBA00023163"/>
    </source>
</evidence>
<reference evidence="9 10" key="1">
    <citation type="journal article" date="2017" name="Mol. Plant">
        <title>The Genome of Medicinal Plant Macleaya cordata Provides New Insights into Benzylisoquinoline Alkaloids Metabolism.</title>
        <authorList>
            <person name="Liu X."/>
            <person name="Liu Y."/>
            <person name="Huang P."/>
            <person name="Ma Y."/>
            <person name="Qing Z."/>
            <person name="Tang Q."/>
            <person name="Cao H."/>
            <person name="Cheng P."/>
            <person name="Zheng Y."/>
            <person name="Yuan Z."/>
            <person name="Zhou Y."/>
            <person name="Liu J."/>
            <person name="Tang Z."/>
            <person name="Zhuo Y."/>
            <person name="Zhang Y."/>
            <person name="Yu L."/>
            <person name="Huang J."/>
            <person name="Yang P."/>
            <person name="Peng Q."/>
            <person name="Zhang J."/>
            <person name="Jiang W."/>
            <person name="Zhang Z."/>
            <person name="Lin K."/>
            <person name="Ro D.K."/>
            <person name="Chen X."/>
            <person name="Xiong X."/>
            <person name="Shang Y."/>
            <person name="Huang S."/>
            <person name="Zeng J."/>
        </authorList>
    </citation>
    <scope>NUCLEOTIDE SEQUENCE [LARGE SCALE GENOMIC DNA]</scope>
    <source>
        <strain evidence="10">cv. BLH2017</strain>
        <tissue evidence="9">Root</tissue>
    </source>
</reference>
<dbReference type="AlphaFoldDB" id="A0A200R3L5"/>
<dbReference type="EMBL" id="MVGT01000438">
    <property type="protein sequence ID" value="OVA17303.1"/>
    <property type="molecule type" value="Genomic_DNA"/>
</dbReference>
<evidence type="ECO:0000259" key="8">
    <source>
        <dbReference type="PROSITE" id="PS50835"/>
    </source>
</evidence>
<feature type="region of interest" description="Disordered" evidence="6">
    <location>
        <begin position="58"/>
        <end position="116"/>
    </location>
</feature>
<dbReference type="GO" id="GO:0003700">
    <property type="term" value="F:DNA-binding transcription factor activity"/>
    <property type="evidence" value="ECO:0007669"/>
    <property type="project" value="InterPro"/>
</dbReference>
<dbReference type="Proteomes" id="UP000195402">
    <property type="component" value="Unassembled WGS sequence"/>
</dbReference>
<feature type="region of interest" description="Disordered" evidence="6">
    <location>
        <begin position="218"/>
        <end position="256"/>
    </location>
</feature>
<evidence type="ECO:0000259" key="7">
    <source>
        <dbReference type="PROSITE" id="PS50811"/>
    </source>
</evidence>
<dbReference type="SUPFAM" id="SSF118290">
    <property type="entry name" value="WRKY DNA-binding domain"/>
    <property type="match status" value="1"/>
</dbReference>
<evidence type="ECO:0000256" key="6">
    <source>
        <dbReference type="SAM" id="MobiDB-lite"/>
    </source>
</evidence>
<evidence type="ECO:0000256" key="1">
    <source>
        <dbReference type="ARBA" id="ARBA00004123"/>
    </source>
</evidence>
<feature type="compositionally biased region" description="Polar residues" evidence="6">
    <location>
        <begin position="218"/>
        <end position="228"/>
    </location>
</feature>
<dbReference type="InterPro" id="IPR003657">
    <property type="entry name" value="WRKY_dom"/>
</dbReference>
<dbReference type="PROSITE" id="PS50811">
    <property type="entry name" value="WRKY"/>
    <property type="match status" value="1"/>
</dbReference>
<dbReference type="FunCoup" id="A0A200R3L5">
    <property type="interactions" value="7"/>
</dbReference>
<accession>A0A200R3L5</accession>
<evidence type="ECO:0000313" key="9">
    <source>
        <dbReference type="EMBL" id="OVA17303.1"/>
    </source>
</evidence>
<evidence type="ECO:0000313" key="10">
    <source>
        <dbReference type="Proteomes" id="UP000195402"/>
    </source>
</evidence>
<proteinExistence type="predicted"/>
<dbReference type="Gene3D" id="2.20.25.80">
    <property type="entry name" value="WRKY domain"/>
    <property type="match status" value="1"/>
</dbReference>
<dbReference type="GO" id="GO:0005634">
    <property type="term" value="C:nucleus"/>
    <property type="evidence" value="ECO:0007669"/>
    <property type="project" value="UniProtKB-SubCell"/>
</dbReference>
<gene>
    <name evidence="9" type="ORF">BVC80_1837g103</name>
</gene>
<sequence length="425" mass="45928">MEETLSVIIHGCKLARDLESNLANLSGSPNVLSNSCNEIIRVFESAIHRLSSLMILINSSSSPPPPPPPPSSSYPPPPPPHHHHDNHQMAVYGDTPPEPRTTATSSSDHHHPKQAGVQEWLKSSYSQAIELLQAQLLVDHHKNPLMMEHHQLGVLETPPPPPLSTTGSGCHDVVNKILLDDDHQYLGVKKNMLADNIINIGDHDGELLAGSTSTVIRMRSSTSGGDNQLQRDEGSDSGKSLPPVQVPIRSRKRKDGVDKLTVKVAGPRIGNMEIPPDDGFTWRKYGQKEILGSTFPRCTHRNFYGCEAKKQVQRLDNDPNTFEVTYYGHHTCHISSSSSTSTSSAAANYMGGSSGTGAGAGAGAGATSSSYVMRDVIMDGTTSTSSVVELVDAIFNSGMSSSSNNSMDSIFPSFHHHHHHPQDNK</sequence>
<evidence type="ECO:0000256" key="5">
    <source>
        <dbReference type="ARBA" id="ARBA00023242"/>
    </source>
</evidence>
<dbReference type="OMA" id="MQIEPDL"/>
<dbReference type="OrthoDB" id="684963at2759"/>
<dbReference type="InterPro" id="IPR036576">
    <property type="entry name" value="WRKY_dom_sf"/>
</dbReference>
<protein>
    <submittedName>
        <fullName evidence="9">DNA-binding WRKY</fullName>
    </submittedName>
</protein>
<evidence type="ECO:0000256" key="3">
    <source>
        <dbReference type="ARBA" id="ARBA00023125"/>
    </source>
</evidence>
<dbReference type="GO" id="GO:0043565">
    <property type="term" value="F:sequence-specific DNA binding"/>
    <property type="evidence" value="ECO:0007669"/>
    <property type="project" value="InterPro"/>
</dbReference>
<dbReference type="PANTHER" id="PTHR31282">
    <property type="entry name" value="WRKY TRANSCRIPTION FACTOR 21-RELATED"/>
    <property type="match status" value="1"/>
</dbReference>